<keyword evidence="2" id="KW-0802">TPR repeat</keyword>
<dbReference type="PANTHER" id="PTHR45586">
    <property type="entry name" value="TPR REPEAT-CONTAINING PROTEIN PA4667"/>
    <property type="match status" value="1"/>
</dbReference>
<accession>A0ABS7TUB5</accession>
<proteinExistence type="predicted"/>
<evidence type="ECO:0000313" key="4">
    <source>
        <dbReference type="Proteomes" id="UP001139031"/>
    </source>
</evidence>
<dbReference type="Pfam" id="PF14559">
    <property type="entry name" value="TPR_19"/>
    <property type="match status" value="2"/>
</dbReference>
<dbReference type="Proteomes" id="UP001139031">
    <property type="component" value="Unassembled WGS sequence"/>
</dbReference>
<evidence type="ECO:0000256" key="2">
    <source>
        <dbReference type="ARBA" id="ARBA00022803"/>
    </source>
</evidence>
<reference evidence="3" key="1">
    <citation type="submission" date="2021-08" db="EMBL/GenBank/DDBJ databases">
        <authorList>
            <person name="Stevens D.C."/>
        </authorList>
    </citation>
    <scope>NUCLEOTIDE SEQUENCE</scope>
    <source>
        <strain evidence="3">DSM 53165</strain>
    </source>
</reference>
<dbReference type="InterPro" id="IPR011990">
    <property type="entry name" value="TPR-like_helical_dom_sf"/>
</dbReference>
<name>A0ABS7TUB5_9BACT</name>
<evidence type="ECO:0000313" key="3">
    <source>
        <dbReference type="EMBL" id="MBZ5711801.1"/>
    </source>
</evidence>
<comment type="caution">
    <text evidence="3">The sequence shown here is derived from an EMBL/GenBank/DDBJ whole genome shotgun (WGS) entry which is preliminary data.</text>
</comment>
<keyword evidence="1" id="KW-0677">Repeat</keyword>
<dbReference type="Gene3D" id="1.25.40.10">
    <property type="entry name" value="Tetratricopeptide repeat domain"/>
    <property type="match status" value="5"/>
</dbReference>
<organism evidence="3 4">
    <name type="scientific">Nannocystis pusilla</name>
    <dbReference type="NCBI Taxonomy" id="889268"/>
    <lineage>
        <taxon>Bacteria</taxon>
        <taxon>Pseudomonadati</taxon>
        <taxon>Myxococcota</taxon>
        <taxon>Polyangia</taxon>
        <taxon>Nannocystales</taxon>
        <taxon>Nannocystaceae</taxon>
        <taxon>Nannocystis</taxon>
    </lineage>
</organism>
<dbReference type="InterPro" id="IPR019734">
    <property type="entry name" value="TPR_rpt"/>
</dbReference>
<keyword evidence="4" id="KW-1185">Reference proteome</keyword>
<dbReference type="InterPro" id="IPR051012">
    <property type="entry name" value="CellSynth/LPSAsmb/PSIAsmb"/>
</dbReference>
<dbReference type="SUPFAM" id="SSF48452">
    <property type="entry name" value="TPR-like"/>
    <property type="match status" value="4"/>
</dbReference>
<protein>
    <submittedName>
        <fullName evidence="3">Tetratricopeptide repeat protein</fullName>
    </submittedName>
</protein>
<gene>
    <name evidence="3" type="ORF">K7C98_21375</name>
</gene>
<dbReference type="RefSeq" id="WP_224193561.1">
    <property type="nucleotide sequence ID" value="NZ_JAIRAU010000027.1"/>
</dbReference>
<evidence type="ECO:0000256" key="1">
    <source>
        <dbReference type="ARBA" id="ARBA00022737"/>
    </source>
</evidence>
<dbReference type="EMBL" id="JAIRAU010000027">
    <property type="protein sequence ID" value="MBZ5711801.1"/>
    <property type="molecule type" value="Genomic_DNA"/>
</dbReference>
<dbReference type="SMART" id="SM00028">
    <property type="entry name" value="TPR"/>
    <property type="match status" value="8"/>
</dbReference>
<dbReference type="PANTHER" id="PTHR45586:SF1">
    <property type="entry name" value="LIPOPOLYSACCHARIDE ASSEMBLY PROTEIN B"/>
    <property type="match status" value="1"/>
</dbReference>
<sequence>MPETAEMPLLEMLQVLSRTPTSEPQLRAVVAVTCARWCVVRGEDGEAQRLLAHALELVPDLRPAMRLLYRIFLRRGDIRNSVRYLDLEIRATRHPREAAALYRERGQLVETHFKDRAAALQCYQAALRATPKDLAVLRSVEAVTLAQGNLMALVANLEAQLEVLHDPRAVAAVARDLAVLETRQGGDLNLAAALLIAAGEEQPGNLLLIQDLFRVAEAAGNAELMLRALEAEADARPPEQRAGPLARASLVLREVRERAGAVSLLHAAAKLQPDNFSLWRNLEELAMATARYDVAVEACAGQLKAIGGSDPGAEAELFYRLGKLAMIRLDRVSEGLGAMRRALKLFPGHTPALEDAGRYLIANESWHQLLELLKLQVATADAAGLSPEERAQAQLRAGQVLEENLKELEGARLLYEEAVAASPTYRPALDRLERVLLQLGRFDGLRELYSGELQRGVGGPRRIFLLSILARLHERQGDPSAAIKCLVALLKEFPEHLPSLQQLARLLARAGRARELLQVTEQEIKLTISPLRRAKLLFRSAELALQMGDTGHAEASLQESLEEVPDHPPTLALLERILRDRGDDVGIIDLLRRRLQRAADPAQRLSLHLEIIHRLLALGELPQALDEVDLVLQTWPEHLSTLHTGERLAAALGRTEGLLGYLARHFDLSRGQRARALLIYRAALVRASDPAGIWADPGQAEQATGELRRALALWPSLGGGWTTLLEHCAANGDGSELRIAARGALAHERGLGNRQAAALLLAELSDSPALGVQYLEAAAEARPRDLNTQLRLARAARFSRRPDLVRAGATAALAITAEEAADHPFTHSLRYRAARAAESAGDLDAADAGYTELLAKDPRYEPARRAQARIAARRNLAPTRRAAADLNTAAAGEKDYVERAALLCGSADLYLRAGDLDEALSRLNAALVTWPKYLPALHGKACLLEQRGSAADLVVAADLLGQIAALVSDPAHQLSLCVRAGLLAVRARDPGRAWRALARALDIEPASDPAFSALWRTREQHGKEGALPLVGPLTRRFDALAAARTLTPEAARAIARVVELSDGSMAAAVLLERAVHSFADNVPLRVDLARLYARAGRGSDAVGQLQEALQREASPELRAVLEFLLADAHERSGAPDAAFEHYLAASRGGFQSFVALRAADRIASAIGTVDQRVEVLQRLLELGDADERVRSLRALADIDRRVRGRPEEAAGLLRELLRLRPANTDVILELHGLLIELGRGDEARVALQAGIAAQRALLRDRGLTRPKAAAGEPGPADSDPIVGLLRLFDAAEESGGVYVCAAVLETVDPDLVPASRRCEVLQPAPWPLPTAPDKPQPFFTVDDPACAAAVHLLQAGVKYMSGIPGAPPPPVNLAQRHSLPAASSVAVVTRALARTLGVGEPLLFLNPGDDNGVVAHVGTAPVLLIGRKINGAPFSPASREAIGRALFRLSTGGDHLHHVMDDVGVMAVLHGLASCAGVELDDIHPRDESVSDAIIEGLAGAGVAVDFGDDAEILARNLQQFSLPVLRDTLRQGEDRAGAIACGDPRVLLRRLSARPAGSDSAPPPILAVPRAAALVAYLVSEEHLAQRRALGYNVELELELSDVEELPA</sequence>